<dbReference type="Proteomes" id="UP001152130">
    <property type="component" value="Unassembled WGS sequence"/>
</dbReference>
<evidence type="ECO:0000313" key="3">
    <source>
        <dbReference type="EMBL" id="KAJ4020512.1"/>
    </source>
</evidence>
<dbReference type="PROSITE" id="PS50089">
    <property type="entry name" value="ZF_RING_2"/>
    <property type="match status" value="1"/>
</dbReference>
<organism evidence="3 4">
    <name type="scientific">Fusarium irregulare</name>
    <dbReference type="NCBI Taxonomy" id="2494466"/>
    <lineage>
        <taxon>Eukaryota</taxon>
        <taxon>Fungi</taxon>
        <taxon>Dikarya</taxon>
        <taxon>Ascomycota</taxon>
        <taxon>Pezizomycotina</taxon>
        <taxon>Sordariomycetes</taxon>
        <taxon>Hypocreomycetidae</taxon>
        <taxon>Hypocreales</taxon>
        <taxon>Nectriaceae</taxon>
        <taxon>Fusarium</taxon>
        <taxon>Fusarium incarnatum-equiseti species complex</taxon>
    </lineage>
</organism>
<accession>A0A9W8UE54</accession>
<protein>
    <recommendedName>
        <fullName evidence="2">RING-type domain-containing protein</fullName>
    </recommendedName>
</protein>
<keyword evidence="4" id="KW-1185">Reference proteome</keyword>
<evidence type="ECO:0000259" key="2">
    <source>
        <dbReference type="PROSITE" id="PS50089"/>
    </source>
</evidence>
<feature type="domain" description="RING-type" evidence="2">
    <location>
        <begin position="18"/>
        <end position="84"/>
    </location>
</feature>
<dbReference type="GO" id="GO:0008270">
    <property type="term" value="F:zinc ion binding"/>
    <property type="evidence" value="ECO:0007669"/>
    <property type="project" value="UniProtKB-KW"/>
</dbReference>
<reference evidence="3" key="1">
    <citation type="submission" date="2022-10" db="EMBL/GenBank/DDBJ databases">
        <title>Fusarium specimens isolated from Avocado Roots.</title>
        <authorList>
            <person name="Stajich J."/>
            <person name="Roper C."/>
            <person name="Heimlech-Rivalta G."/>
        </authorList>
    </citation>
    <scope>NUCLEOTIDE SEQUENCE</scope>
    <source>
        <strain evidence="3">CF00143</strain>
    </source>
</reference>
<dbReference type="AlphaFoldDB" id="A0A9W8UE54"/>
<evidence type="ECO:0000313" key="4">
    <source>
        <dbReference type="Proteomes" id="UP001152130"/>
    </source>
</evidence>
<gene>
    <name evidence="3" type="ORF">NW766_001999</name>
</gene>
<evidence type="ECO:0000256" key="1">
    <source>
        <dbReference type="PROSITE-ProRule" id="PRU00175"/>
    </source>
</evidence>
<dbReference type="Gene3D" id="3.30.40.10">
    <property type="entry name" value="Zinc/RING finger domain, C3HC4 (zinc finger)"/>
    <property type="match status" value="1"/>
</dbReference>
<dbReference type="EMBL" id="JAPDHF010000003">
    <property type="protein sequence ID" value="KAJ4020512.1"/>
    <property type="molecule type" value="Genomic_DNA"/>
</dbReference>
<sequence>MEIVQADPSAANRVNPICGICTEPMTVDEDVPNVNLIPYHPKIEKIPHAAFVLPCGHIFGLSCAEALLDHDEEHQKQHKCPTCRFVLSCSSCWDKGIPGGHNKGVLLSLSQDKRERMLEVLDAVLKLPTTCLPCFMVGIAKTAQRLPPVLEVLVPDLLSQKVTISCKRDNEGWKIARLNLKGIPKARLYVAGFVERTTIDSQYLKRDRIHPELRDKIENALNLYMKVFEVFSWYPERDCIRVECSQTEGIISFVYFELIGRHNIGNVVRQLFHLILNPNET</sequence>
<name>A0A9W8UE54_9HYPO</name>
<dbReference type="SUPFAM" id="SSF57850">
    <property type="entry name" value="RING/U-box"/>
    <property type="match status" value="1"/>
</dbReference>
<dbReference type="InterPro" id="IPR001841">
    <property type="entry name" value="Znf_RING"/>
</dbReference>
<proteinExistence type="predicted"/>
<comment type="caution">
    <text evidence="3">The sequence shown here is derived from an EMBL/GenBank/DDBJ whole genome shotgun (WGS) entry which is preliminary data.</text>
</comment>
<keyword evidence="1" id="KW-0862">Zinc</keyword>
<dbReference type="InterPro" id="IPR013083">
    <property type="entry name" value="Znf_RING/FYVE/PHD"/>
</dbReference>
<keyword evidence="1" id="KW-0479">Metal-binding</keyword>
<keyword evidence="1" id="KW-0863">Zinc-finger</keyword>